<dbReference type="PANTHER" id="PTHR43669:SF4">
    <property type="entry name" value="SHORT-CHAIN DEHYDROGENASE"/>
    <property type="match status" value="1"/>
</dbReference>
<dbReference type="CDD" id="cd05233">
    <property type="entry name" value="SDR_c"/>
    <property type="match status" value="1"/>
</dbReference>
<dbReference type="InterPro" id="IPR002347">
    <property type="entry name" value="SDR_fam"/>
</dbReference>
<sequence>MQAPIILVIGAGPNIGAAIAKKFSENGYRVALAARSLSAGLQPNGTLHVKADLSSPKSVPQIFLSVRENLGIPNIVVYNGAHRLTTPEDDPFSASLETLIESRNVGLDSAYVAAQEALKGFKELPDSVPTAFIYTGNALNQIAIPGVLPFALPKVSAAMVIEYGANAYGHKGYRFYYADQREADCLPASLARDGEAHANMYWELGQEEKQSKWLVTFTKEKGREEFLGVDFEGNTRASYDEEFGR</sequence>
<gene>
    <name evidence="3" type="ORF">NA56DRAFT_649006</name>
</gene>
<keyword evidence="4" id="KW-1185">Reference proteome</keyword>
<evidence type="ECO:0000256" key="2">
    <source>
        <dbReference type="ARBA" id="ARBA00023002"/>
    </source>
</evidence>
<dbReference type="PANTHER" id="PTHR43669">
    <property type="entry name" value="5-KETO-D-GLUCONATE 5-REDUCTASE"/>
    <property type="match status" value="1"/>
</dbReference>
<dbReference type="InterPro" id="IPR036291">
    <property type="entry name" value="NAD(P)-bd_dom_sf"/>
</dbReference>
<dbReference type="Gene3D" id="3.40.50.720">
    <property type="entry name" value="NAD(P)-binding Rossmann-like Domain"/>
    <property type="match status" value="1"/>
</dbReference>
<dbReference type="OrthoDB" id="5336600at2759"/>
<organism evidence="3 4">
    <name type="scientific">Hyaloscypha hepaticicola</name>
    <dbReference type="NCBI Taxonomy" id="2082293"/>
    <lineage>
        <taxon>Eukaryota</taxon>
        <taxon>Fungi</taxon>
        <taxon>Dikarya</taxon>
        <taxon>Ascomycota</taxon>
        <taxon>Pezizomycotina</taxon>
        <taxon>Leotiomycetes</taxon>
        <taxon>Helotiales</taxon>
        <taxon>Hyaloscyphaceae</taxon>
        <taxon>Hyaloscypha</taxon>
    </lineage>
</organism>
<dbReference type="STRING" id="1745343.A0A2J6PSJ2"/>
<dbReference type="Pfam" id="PF13561">
    <property type="entry name" value="adh_short_C2"/>
    <property type="match status" value="1"/>
</dbReference>
<dbReference type="Proteomes" id="UP000235672">
    <property type="component" value="Unassembled WGS sequence"/>
</dbReference>
<proteinExistence type="inferred from homology"/>
<keyword evidence="2" id="KW-0560">Oxidoreductase</keyword>
<comment type="similarity">
    <text evidence="1">Belongs to the short-chain dehydrogenases/reductases (SDR) family.</text>
</comment>
<evidence type="ECO:0000256" key="1">
    <source>
        <dbReference type="ARBA" id="ARBA00006484"/>
    </source>
</evidence>
<protein>
    <submittedName>
        <fullName evidence="3">Putative short chain type dehydrogenase</fullName>
    </submittedName>
</protein>
<evidence type="ECO:0000313" key="4">
    <source>
        <dbReference type="Proteomes" id="UP000235672"/>
    </source>
</evidence>
<dbReference type="SUPFAM" id="SSF51735">
    <property type="entry name" value="NAD(P)-binding Rossmann-fold domains"/>
    <property type="match status" value="1"/>
</dbReference>
<dbReference type="AlphaFoldDB" id="A0A2J6PSJ2"/>
<evidence type="ECO:0000313" key="3">
    <source>
        <dbReference type="EMBL" id="PMD17000.1"/>
    </source>
</evidence>
<name>A0A2J6PSJ2_9HELO</name>
<dbReference type="EMBL" id="KZ613502">
    <property type="protein sequence ID" value="PMD17000.1"/>
    <property type="molecule type" value="Genomic_DNA"/>
</dbReference>
<reference evidence="3 4" key="1">
    <citation type="submission" date="2016-05" db="EMBL/GenBank/DDBJ databases">
        <title>A degradative enzymes factory behind the ericoid mycorrhizal symbiosis.</title>
        <authorList>
            <consortium name="DOE Joint Genome Institute"/>
            <person name="Martino E."/>
            <person name="Morin E."/>
            <person name="Grelet G."/>
            <person name="Kuo A."/>
            <person name="Kohler A."/>
            <person name="Daghino S."/>
            <person name="Barry K."/>
            <person name="Choi C."/>
            <person name="Cichocki N."/>
            <person name="Clum A."/>
            <person name="Copeland A."/>
            <person name="Hainaut M."/>
            <person name="Haridas S."/>
            <person name="Labutti K."/>
            <person name="Lindquist E."/>
            <person name="Lipzen A."/>
            <person name="Khouja H.-R."/>
            <person name="Murat C."/>
            <person name="Ohm R."/>
            <person name="Olson A."/>
            <person name="Spatafora J."/>
            <person name="Veneault-Fourrey C."/>
            <person name="Henrissat B."/>
            <person name="Grigoriev I."/>
            <person name="Martin F."/>
            <person name="Perotto S."/>
        </authorList>
    </citation>
    <scope>NUCLEOTIDE SEQUENCE [LARGE SCALE GENOMIC DNA]</scope>
    <source>
        <strain evidence="3 4">UAMH 7357</strain>
    </source>
</reference>
<dbReference type="GO" id="GO:0016491">
    <property type="term" value="F:oxidoreductase activity"/>
    <property type="evidence" value="ECO:0007669"/>
    <property type="project" value="UniProtKB-KW"/>
</dbReference>
<accession>A0A2J6PSJ2</accession>